<evidence type="ECO:0000313" key="8">
    <source>
        <dbReference type="EMBL" id="RKE93324.1"/>
    </source>
</evidence>
<evidence type="ECO:0000256" key="2">
    <source>
        <dbReference type="ARBA" id="ARBA00022475"/>
    </source>
</evidence>
<keyword evidence="4 6" id="KW-1133">Transmembrane helix</keyword>
<reference evidence="8 10" key="2">
    <citation type="submission" date="2018-09" db="EMBL/GenBank/DDBJ databases">
        <title>Genomic Encyclopedia of Archaeal and Bacterial Type Strains, Phase II (KMG-II): from individual species to whole genera.</title>
        <authorList>
            <person name="Goeker M."/>
        </authorList>
    </citation>
    <scope>NUCLEOTIDE SEQUENCE [LARGE SCALE GENOMIC DNA]</scope>
    <source>
        <strain evidence="8 10">DSM 16337</strain>
    </source>
</reference>
<feature type="transmembrane region" description="Helical" evidence="6">
    <location>
        <begin position="36"/>
        <end position="56"/>
    </location>
</feature>
<feature type="transmembrane region" description="Helical" evidence="6">
    <location>
        <begin position="301"/>
        <end position="322"/>
    </location>
</feature>
<feature type="transmembrane region" description="Helical" evidence="6">
    <location>
        <begin position="221"/>
        <end position="238"/>
    </location>
</feature>
<dbReference type="PANTHER" id="PTHR30250:SF26">
    <property type="entry name" value="PSMA PROTEIN"/>
    <property type="match status" value="1"/>
</dbReference>
<feature type="transmembrane region" description="Helical" evidence="6">
    <location>
        <begin position="429"/>
        <end position="446"/>
    </location>
</feature>
<keyword evidence="10" id="KW-1185">Reference proteome</keyword>
<dbReference type="RefSeq" id="WP_099134044.1">
    <property type="nucleotide sequence ID" value="NZ_CAWNOJ010000052.1"/>
</dbReference>
<dbReference type="Proteomes" id="UP000225605">
    <property type="component" value="Unassembled WGS sequence"/>
</dbReference>
<comment type="subcellular location">
    <subcellularLocation>
        <location evidence="1">Cell membrane</location>
        <topology evidence="1">Multi-pass membrane protein</topology>
    </subcellularLocation>
</comment>
<feature type="transmembrane region" description="Helical" evidence="6">
    <location>
        <begin position="152"/>
        <end position="174"/>
    </location>
</feature>
<protein>
    <submittedName>
        <fullName evidence="8">O-antigen/teichoic acid export membrane protein</fullName>
    </submittedName>
</protein>
<feature type="transmembrane region" description="Helical" evidence="6">
    <location>
        <begin position="258"/>
        <end position="280"/>
    </location>
</feature>
<proteinExistence type="predicted"/>
<evidence type="ECO:0000313" key="7">
    <source>
        <dbReference type="EMBL" id="PHM22107.1"/>
    </source>
</evidence>
<accession>A0A2D0IJZ8</accession>
<keyword evidence="2" id="KW-1003">Cell membrane</keyword>
<feature type="transmembrane region" description="Helical" evidence="6">
    <location>
        <begin position="370"/>
        <end position="392"/>
    </location>
</feature>
<dbReference type="InterPro" id="IPR050833">
    <property type="entry name" value="Poly_Biosynth_Transport"/>
</dbReference>
<comment type="caution">
    <text evidence="7">The sequence shown here is derived from an EMBL/GenBank/DDBJ whole genome shotgun (WGS) entry which is preliminary data.</text>
</comment>
<keyword evidence="5 6" id="KW-0472">Membrane</keyword>
<sequence>MIKLNALSNFLGRLWGIFSLFSFVPFYIHYLGNEGFGYIGFYNTLIALLAFADLGFSAATTREFARFSTGSVEHENSCADLLRTYEILYLALCVLLSLGILLSAHWIANDWLIQIKNGIDTTFLVFLMGISIVLQLPANLYIGALMGGEKQVLANGLQIGWGILRVAAVLPVLHYSENKLNAFFIWQIICNMIFFAVLYLMTWRSIKFTKRKFNLQVLRDTYKYALGMAFIGILSTIATQSDKLIISKNFTIDVVGQYSLAATLSLIPFILITTLAKAVFPKLTRIKESGDSQELNVFYSRLSKLSCIAILPLSLVLAAYAFDIVRIWTNSSQIAIQMQTVVYFLLLAQAIQALTVLPFHLTLSFAYIKINLVFCIVIMILIPLLYFSWFHIYQVNGVALSVLVTVLIIFIPYMYLVHKRLVADILSMWLKDNILAIIVSVVAVGIMKKYFYIPNGNIIFIAIQSIWMWLINVLLVSYAVGIRTKEQLISLLKL</sequence>
<dbReference type="PANTHER" id="PTHR30250">
    <property type="entry name" value="PST FAMILY PREDICTED COLANIC ACID TRANSPORTER"/>
    <property type="match status" value="1"/>
</dbReference>
<evidence type="ECO:0000313" key="10">
    <source>
        <dbReference type="Proteomes" id="UP000283568"/>
    </source>
</evidence>
<feature type="transmembrane region" description="Helical" evidence="6">
    <location>
        <begin position="458"/>
        <end position="480"/>
    </location>
</feature>
<organism evidence="7 9">
    <name type="scientific">Xenorhabdus ehlersii</name>
    <dbReference type="NCBI Taxonomy" id="290111"/>
    <lineage>
        <taxon>Bacteria</taxon>
        <taxon>Pseudomonadati</taxon>
        <taxon>Pseudomonadota</taxon>
        <taxon>Gammaproteobacteria</taxon>
        <taxon>Enterobacterales</taxon>
        <taxon>Morganellaceae</taxon>
        <taxon>Xenorhabdus</taxon>
    </lineage>
</organism>
<keyword evidence="3 6" id="KW-0812">Transmembrane</keyword>
<feature type="transmembrane region" description="Helical" evidence="6">
    <location>
        <begin position="398"/>
        <end position="417"/>
    </location>
</feature>
<evidence type="ECO:0000313" key="9">
    <source>
        <dbReference type="Proteomes" id="UP000225605"/>
    </source>
</evidence>
<dbReference type="EMBL" id="NIBT01000039">
    <property type="protein sequence ID" value="PHM22107.1"/>
    <property type="molecule type" value="Genomic_DNA"/>
</dbReference>
<feature type="transmembrane region" description="Helical" evidence="6">
    <location>
        <begin position="87"/>
        <end position="108"/>
    </location>
</feature>
<reference evidence="7 9" key="1">
    <citation type="journal article" date="2017" name="Nat. Microbiol.">
        <title>Natural product diversity associated with the nematode symbionts Photorhabdus and Xenorhabdus.</title>
        <authorList>
            <person name="Tobias N.J."/>
            <person name="Wolff H."/>
            <person name="Djahanschiri B."/>
            <person name="Grundmann F."/>
            <person name="Kronenwerth M."/>
            <person name="Shi Y.M."/>
            <person name="Simonyi S."/>
            <person name="Grun P."/>
            <person name="Shapiro-Ilan D."/>
            <person name="Pidot S.J."/>
            <person name="Stinear T.P."/>
            <person name="Ebersberger I."/>
            <person name="Bode H.B."/>
        </authorList>
    </citation>
    <scope>NUCLEOTIDE SEQUENCE [LARGE SCALE GENOMIC DNA]</scope>
    <source>
        <strain evidence="7 9">DSM 16337</strain>
    </source>
</reference>
<dbReference type="Proteomes" id="UP000283568">
    <property type="component" value="Unassembled WGS sequence"/>
</dbReference>
<feature type="transmembrane region" description="Helical" evidence="6">
    <location>
        <begin position="123"/>
        <end position="145"/>
    </location>
</feature>
<dbReference type="Pfam" id="PF13440">
    <property type="entry name" value="Polysacc_synt_3"/>
    <property type="match status" value="1"/>
</dbReference>
<feature type="transmembrane region" description="Helical" evidence="6">
    <location>
        <begin position="12"/>
        <end position="30"/>
    </location>
</feature>
<dbReference type="GO" id="GO:0005886">
    <property type="term" value="C:plasma membrane"/>
    <property type="evidence" value="ECO:0007669"/>
    <property type="project" value="UniProtKB-SubCell"/>
</dbReference>
<evidence type="ECO:0000256" key="1">
    <source>
        <dbReference type="ARBA" id="ARBA00004651"/>
    </source>
</evidence>
<evidence type="ECO:0000256" key="5">
    <source>
        <dbReference type="ARBA" id="ARBA00023136"/>
    </source>
</evidence>
<name>A0A2D0IJZ8_9GAMM</name>
<evidence type="ECO:0000256" key="6">
    <source>
        <dbReference type="SAM" id="Phobius"/>
    </source>
</evidence>
<dbReference type="EMBL" id="RAQI01000001">
    <property type="protein sequence ID" value="RKE93324.1"/>
    <property type="molecule type" value="Genomic_DNA"/>
</dbReference>
<feature type="transmembrane region" description="Helical" evidence="6">
    <location>
        <begin position="180"/>
        <end position="200"/>
    </location>
</feature>
<evidence type="ECO:0000256" key="4">
    <source>
        <dbReference type="ARBA" id="ARBA00022989"/>
    </source>
</evidence>
<dbReference type="AlphaFoldDB" id="A0A2D0IJZ8"/>
<evidence type="ECO:0000256" key="3">
    <source>
        <dbReference type="ARBA" id="ARBA00022692"/>
    </source>
</evidence>
<gene>
    <name evidence="8" type="ORF">BDE27_1057</name>
    <name evidence="7" type="ORF">Xehl_03940</name>
</gene>
<feature type="transmembrane region" description="Helical" evidence="6">
    <location>
        <begin position="342"/>
        <end position="363"/>
    </location>
</feature>
<dbReference type="OrthoDB" id="653189at2"/>